<dbReference type="GO" id="GO:0008168">
    <property type="term" value="F:methyltransferase activity"/>
    <property type="evidence" value="ECO:0007669"/>
    <property type="project" value="UniProtKB-KW"/>
</dbReference>
<evidence type="ECO:0000313" key="2">
    <source>
        <dbReference type="Proteomes" id="UP001164733"/>
    </source>
</evidence>
<keyword evidence="1" id="KW-0966">Cell projection</keyword>
<dbReference type="Proteomes" id="UP001164733">
    <property type="component" value="Chromosome"/>
</dbReference>
<keyword evidence="1" id="KW-0489">Methyltransferase</keyword>
<accession>A0AA47EJ48</accession>
<dbReference type="GO" id="GO:0032259">
    <property type="term" value="P:methylation"/>
    <property type="evidence" value="ECO:0007669"/>
    <property type="project" value="UniProtKB-KW"/>
</dbReference>
<protein>
    <submittedName>
        <fullName evidence="1">Flagellin lysine-N-methylase</fullName>
        <ecNumber evidence="1">2.1.1.-</ecNumber>
    </submittedName>
</protein>
<proteinExistence type="predicted"/>
<keyword evidence="1" id="KW-0808">Transferase</keyword>
<dbReference type="RefSeq" id="WP_216122231.1">
    <property type="nucleotide sequence ID" value="NZ_CP086239.1"/>
</dbReference>
<sequence length="414" mass="48178">MKEVRRVVQPTYFKAFKCIGTKCEDSCCIGWSISLDKETFKKYKNSANVKLKELFHKGITRNRTNNASNEDYAKIKLNNKGGCPFLNSEKLCNIYSELGEKYLSNVCTTYPRIVHIINGRFEKSAVTSCPEITRLALLNESGIEFEEVDENLNNVNMILLNLSTNDIKFRNKPHKYILEIRMFSIQIIKSRDYELWERLIILGLFSKAVQDATERNEVDSIPGIIEKYTDMVVNGVFKDNLKDVPSQSVIQMEILKELAEEKILIGAYSKRYLECFSDFLQGIKYDGEMSINELADNYNKAYADYYSKFMSKYDYILENFLVNQIFTRLFPFIDGNNIYDSYVLLTIEYSLVKMHLIGMAGFYKEAFDIDKVLKLIQSFNKVVDHSHDYLRHIMKLMKDNEYTSVAYMAILVKN</sequence>
<reference evidence="1" key="1">
    <citation type="submission" date="2021-11" db="EMBL/GenBank/DDBJ databases">
        <title>Clostridia strains as spoilage organisms.</title>
        <authorList>
            <person name="Wambui J."/>
            <person name="Stevens M.J.A."/>
            <person name="Stephan R."/>
        </authorList>
    </citation>
    <scope>NUCLEOTIDE SEQUENCE</scope>
    <source>
        <strain evidence="1">CF009</strain>
    </source>
</reference>
<evidence type="ECO:0000313" key="1">
    <source>
        <dbReference type="EMBL" id="WAG61126.1"/>
    </source>
</evidence>
<organism evidence="1 2">
    <name type="scientific">Clostridium estertheticum</name>
    <dbReference type="NCBI Taxonomy" id="238834"/>
    <lineage>
        <taxon>Bacteria</taxon>
        <taxon>Bacillati</taxon>
        <taxon>Bacillota</taxon>
        <taxon>Clostridia</taxon>
        <taxon>Eubacteriales</taxon>
        <taxon>Clostridiaceae</taxon>
        <taxon>Clostridium</taxon>
    </lineage>
</organism>
<dbReference type="EMBL" id="CP086239">
    <property type="protein sequence ID" value="WAG61126.1"/>
    <property type="molecule type" value="Genomic_DNA"/>
</dbReference>
<dbReference type="NCBIfam" id="NF038110">
    <property type="entry name" value="Lys_methyl_FliB"/>
    <property type="match status" value="1"/>
</dbReference>
<dbReference type="EC" id="2.1.1.-" evidence="1"/>
<keyword evidence="1" id="KW-0282">Flagellum</keyword>
<keyword evidence="1" id="KW-0969">Cilium</keyword>
<gene>
    <name evidence="1" type="primary">fliB</name>
    <name evidence="1" type="ORF">LL038_02440</name>
</gene>
<dbReference type="InterPro" id="IPR005358">
    <property type="entry name" value="Puta_zinc/iron-chelating_dom"/>
</dbReference>
<name>A0AA47EJ48_9CLOT</name>
<dbReference type="AlphaFoldDB" id="A0AA47EJ48"/>
<dbReference type="Pfam" id="PF03692">
    <property type="entry name" value="CxxCxxCC"/>
    <property type="match status" value="1"/>
</dbReference>